<evidence type="ECO:0000259" key="1">
    <source>
        <dbReference type="Pfam" id="PF02426"/>
    </source>
</evidence>
<dbReference type="Proteomes" id="UP000177053">
    <property type="component" value="Unassembled WGS sequence"/>
</dbReference>
<dbReference type="InterPro" id="IPR026029">
    <property type="entry name" value="MLI_dom"/>
</dbReference>
<dbReference type="InterPro" id="IPR011008">
    <property type="entry name" value="Dimeric_a/b-barrel"/>
</dbReference>
<evidence type="ECO:0000313" key="2">
    <source>
        <dbReference type="EMBL" id="OGM11218.1"/>
    </source>
</evidence>
<dbReference type="Gene3D" id="3.30.70.1060">
    <property type="entry name" value="Dimeric alpha+beta barrel"/>
    <property type="match status" value="1"/>
</dbReference>
<reference evidence="2 3" key="1">
    <citation type="journal article" date="2016" name="Nat. Commun.">
        <title>Thousands of microbial genomes shed light on interconnected biogeochemical processes in an aquifer system.</title>
        <authorList>
            <person name="Anantharaman K."/>
            <person name="Brown C.T."/>
            <person name="Hug L.A."/>
            <person name="Sharon I."/>
            <person name="Castelle C.J."/>
            <person name="Probst A.J."/>
            <person name="Thomas B.C."/>
            <person name="Singh A."/>
            <person name="Wilkins M.J."/>
            <person name="Karaoz U."/>
            <person name="Brodie E.L."/>
            <person name="Williams K.H."/>
            <person name="Hubbard S.S."/>
            <person name="Banfield J.F."/>
        </authorList>
    </citation>
    <scope>NUCLEOTIDE SEQUENCE [LARGE SCALE GENOMIC DNA]</scope>
</reference>
<proteinExistence type="predicted"/>
<dbReference type="AlphaFoldDB" id="A0A1F7XA18"/>
<dbReference type="EMBL" id="MGFS01000023">
    <property type="protein sequence ID" value="OGM11218.1"/>
    <property type="molecule type" value="Genomic_DNA"/>
</dbReference>
<dbReference type="Pfam" id="PF02426">
    <property type="entry name" value="MIase"/>
    <property type="match status" value="1"/>
</dbReference>
<feature type="domain" description="Muconolactone isomerase" evidence="1">
    <location>
        <begin position="33"/>
        <end position="91"/>
    </location>
</feature>
<accession>A0A1F7XA18</accession>
<name>A0A1F7XA18_9BACT</name>
<sequence>MRYFVKAEFVELGASLSPRDFVPMVENLVIPSFEAMSKLENEKKILASGVVSGARAGIFIIDVESNKELTRLLQSLPFWGILKWEVIPLDSPKERIEVEKQLLENIKKTM</sequence>
<protein>
    <recommendedName>
        <fullName evidence="1">Muconolactone isomerase domain-containing protein</fullName>
    </recommendedName>
</protein>
<dbReference type="SUPFAM" id="SSF54909">
    <property type="entry name" value="Dimeric alpha+beta barrel"/>
    <property type="match status" value="1"/>
</dbReference>
<organism evidence="2 3">
    <name type="scientific">Candidatus Woesebacteria bacterium RBG_16_34_12</name>
    <dbReference type="NCBI Taxonomy" id="1802480"/>
    <lineage>
        <taxon>Bacteria</taxon>
        <taxon>Candidatus Woeseibacteriota</taxon>
    </lineage>
</organism>
<comment type="caution">
    <text evidence="2">The sequence shown here is derived from an EMBL/GenBank/DDBJ whole genome shotgun (WGS) entry which is preliminary data.</text>
</comment>
<evidence type="ECO:0000313" key="3">
    <source>
        <dbReference type="Proteomes" id="UP000177053"/>
    </source>
</evidence>
<gene>
    <name evidence="2" type="ORF">A2Z22_00675</name>
</gene>